<evidence type="ECO:0000256" key="1">
    <source>
        <dbReference type="ARBA" id="ARBA00022553"/>
    </source>
</evidence>
<name>A0A3B4GN36_9CICH</name>
<dbReference type="GO" id="GO:0005886">
    <property type="term" value="C:plasma membrane"/>
    <property type="evidence" value="ECO:0007669"/>
    <property type="project" value="InterPro"/>
</dbReference>
<evidence type="ECO:0000313" key="3">
    <source>
        <dbReference type="Ensembl" id="ENSPNYP00000024415.1"/>
    </source>
</evidence>
<dbReference type="PANTHER" id="PTHR16830:SF19">
    <property type="entry name" value="FYN-BINDING PROTEIN-LIKE-RELATED"/>
    <property type="match status" value="1"/>
</dbReference>
<sequence length="107" mass="12181">DPKVEKDLKKKFKYDGPLRVLHTMLVDPNSIIKKPGAKDLPVTQGEIVDVIQLTNSKKALCRNRFGKCMEQDIYDDVDYADGKFQFLYSAVKSSQTELLSFVIEVQV</sequence>
<reference evidence="3" key="1">
    <citation type="submission" date="2023-09" db="UniProtKB">
        <authorList>
            <consortium name="Ensembl"/>
        </authorList>
    </citation>
    <scope>IDENTIFICATION</scope>
</reference>
<dbReference type="InterPro" id="IPR036028">
    <property type="entry name" value="SH3-like_dom_sf"/>
</dbReference>
<dbReference type="GO" id="GO:0072659">
    <property type="term" value="P:protein localization to plasma membrane"/>
    <property type="evidence" value="ECO:0007669"/>
    <property type="project" value="TreeGrafter"/>
</dbReference>
<dbReference type="AlphaFoldDB" id="A0A3B4GN36"/>
<evidence type="ECO:0000259" key="2">
    <source>
        <dbReference type="Pfam" id="PF14603"/>
    </source>
</evidence>
<dbReference type="GeneTree" id="ENSGT00940000173859"/>
<dbReference type="GO" id="GO:0050852">
    <property type="term" value="P:T cell receptor signaling pathway"/>
    <property type="evidence" value="ECO:0007669"/>
    <property type="project" value="TreeGrafter"/>
</dbReference>
<dbReference type="Ensembl" id="ENSPNYT00000025015.1">
    <property type="protein sequence ID" value="ENSPNYP00000024415.1"/>
    <property type="gene ID" value="ENSPNYG00000018444.1"/>
</dbReference>
<dbReference type="Pfam" id="PF14603">
    <property type="entry name" value="hSH3"/>
    <property type="match status" value="1"/>
</dbReference>
<protein>
    <recommendedName>
        <fullName evidence="2">Helically-extended SH3 domain-containing protein</fullName>
    </recommendedName>
</protein>
<dbReference type="SUPFAM" id="SSF50044">
    <property type="entry name" value="SH3-domain"/>
    <property type="match status" value="1"/>
</dbReference>
<feature type="domain" description="Helically-extended SH3" evidence="2">
    <location>
        <begin position="8"/>
        <end position="81"/>
    </location>
</feature>
<proteinExistence type="predicted"/>
<dbReference type="InterPro" id="IPR043443">
    <property type="entry name" value="FYB1/2-like"/>
</dbReference>
<dbReference type="STRING" id="303518.ENSPNYP00000024415"/>
<keyword evidence="1" id="KW-0597">Phosphoprotein</keyword>
<organism evidence="3">
    <name type="scientific">Pundamilia nyererei</name>
    <dbReference type="NCBI Taxonomy" id="303518"/>
    <lineage>
        <taxon>Eukaryota</taxon>
        <taxon>Metazoa</taxon>
        <taxon>Chordata</taxon>
        <taxon>Craniata</taxon>
        <taxon>Vertebrata</taxon>
        <taxon>Euteleostomi</taxon>
        <taxon>Actinopterygii</taxon>
        <taxon>Neopterygii</taxon>
        <taxon>Teleostei</taxon>
        <taxon>Neoteleostei</taxon>
        <taxon>Acanthomorphata</taxon>
        <taxon>Ovalentaria</taxon>
        <taxon>Cichlomorphae</taxon>
        <taxon>Cichliformes</taxon>
        <taxon>Cichlidae</taxon>
        <taxon>African cichlids</taxon>
        <taxon>Pseudocrenilabrinae</taxon>
        <taxon>Haplochromini</taxon>
        <taxon>Pundamilia</taxon>
    </lineage>
</organism>
<dbReference type="PANTHER" id="PTHR16830">
    <property type="entry name" value="SH2 CONTAINING ADAPTOR PRAM-1 RELATED"/>
    <property type="match status" value="1"/>
</dbReference>
<dbReference type="InterPro" id="IPR029294">
    <property type="entry name" value="hSH3"/>
</dbReference>
<accession>A0A3B4GN36</accession>
<dbReference type="Gene3D" id="2.30.30.40">
    <property type="entry name" value="SH3 Domains"/>
    <property type="match status" value="1"/>
</dbReference>
<dbReference type="GO" id="GO:0007229">
    <property type="term" value="P:integrin-mediated signaling pathway"/>
    <property type="evidence" value="ECO:0007669"/>
    <property type="project" value="InterPro"/>
</dbReference>